<protein>
    <submittedName>
        <fullName evidence="2">Uncharacterized protein</fullName>
    </submittedName>
</protein>
<proteinExistence type="predicted"/>
<dbReference type="EMBL" id="FOQD01000006">
    <property type="protein sequence ID" value="SFI15535.1"/>
    <property type="molecule type" value="Genomic_DNA"/>
</dbReference>
<evidence type="ECO:0000313" key="3">
    <source>
        <dbReference type="Proteomes" id="UP000199518"/>
    </source>
</evidence>
<dbReference type="STRING" id="1576369.SAMN05421753_10662"/>
<evidence type="ECO:0000256" key="1">
    <source>
        <dbReference type="SAM" id="MobiDB-lite"/>
    </source>
</evidence>
<dbReference type="AlphaFoldDB" id="A0A1I3FWH3"/>
<sequence>MTKTREIQDIYHEWEQLHPGHDLDMRVVAQWAIATGKWEPPQYDPLKACARELSRAARAEYYTDPQGREVRRKQSYVYTEDSGQKRWRFADIITGTPEKIQMSLQHRRRSALGDIIQLNLDRRSYNDNNPYGAEIQMSFNFDEDLEELEHPTEYPDAPEEG</sequence>
<name>A0A1I3FWH3_9PLAN</name>
<dbReference type="RefSeq" id="WP_092049421.1">
    <property type="nucleotide sequence ID" value="NZ_FOQD01000006.1"/>
</dbReference>
<gene>
    <name evidence="2" type="ORF">SAMN05421753_10662</name>
</gene>
<dbReference type="OrthoDB" id="287836at2"/>
<feature type="region of interest" description="Disordered" evidence="1">
    <location>
        <begin position="142"/>
        <end position="161"/>
    </location>
</feature>
<keyword evidence="3" id="KW-1185">Reference proteome</keyword>
<evidence type="ECO:0000313" key="2">
    <source>
        <dbReference type="EMBL" id="SFI15535.1"/>
    </source>
</evidence>
<accession>A0A1I3FWH3</accession>
<dbReference type="Proteomes" id="UP000199518">
    <property type="component" value="Unassembled WGS sequence"/>
</dbReference>
<reference evidence="3" key="1">
    <citation type="submission" date="2016-10" db="EMBL/GenBank/DDBJ databases">
        <authorList>
            <person name="Varghese N."/>
            <person name="Submissions S."/>
        </authorList>
    </citation>
    <scope>NUCLEOTIDE SEQUENCE [LARGE SCALE GENOMIC DNA]</scope>
    <source>
        <strain evidence="3">DSM 26348</strain>
    </source>
</reference>
<organism evidence="2 3">
    <name type="scientific">Planctomicrobium piriforme</name>
    <dbReference type="NCBI Taxonomy" id="1576369"/>
    <lineage>
        <taxon>Bacteria</taxon>
        <taxon>Pseudomonadati</taxon>
        <taxon>Planctomycetota</taxon>
        <taxon>Planctomycetia</taxon>
        <taxon>Planctomycetales</taxon>
        <taxon>Planctomycetaceae</taxon>
        <taxon>Planctomicrobium</taxon>
    </lineage>
</organism>